<dbReference type="Gene3D" id="3.40.50.620">
    <property type="entry name" value="HUPs"/>
    <property type="match status" value="1"/>
</dbReference>
<evidence type="ECO:0000256" key="3">
    <source>
        <dbReference type="ARBA" id="ARBA00012219"/>
    </source>
</evidence>
<evidence type="ECO:0000313" key="12">
    <source>
        <dbReference type="EMBL" id="CAE0373506.1"/>
    </source>
</evidence>
<keyword evidence="5" id="KW-0436">Ligase</keyword>
<dbReference type="InterPro" id="IPR042176">
    <property type="entry name" value="Pantoate_ligase_C"/>
</dbReference>
<dbReference type="Pfam" id="PF02569">
    <property type="entry name" value="Pantoate_ligase"/>
    <property type="match status" value="1"/>
</dbReference>
<dbReference type="AlphaFoldDB" id="A0A7S3NP72"/>
<comment type="pathway">
    <text evidence="1">Cofactor biosynthesis; (R)-pantothenate biosynthesis; (R)-pantothenate from (R)-pantoate and beta-alanine: step 1/1.</text>
</comment>
<protein>
    <recommendedName>
        <fullName evidence="4">Pantoate--beta-alanine ligase</fullName>
        <ecNumber evidence="3">6.3.2.1</ecNumber>
    </recommendedName>
    <alternativeName>
        <fullName evidence="10">Pantoate-activating enzyme</fullName>
    </alternativeName>
    <alternativeName>
        <fullName evidence="9">Pantothenate synthetase</fullName>
    </alternativeName>
</protein>
<dbReference type="EC" id="6.3.2.1" evidence="3"/>
<dbReference type="NCBIfam" id="TIGR00018">
    <property type="entry name" value="panC"/>
    <property type="match status" value="1"/>
</dbReference>
<dbReference type="Gene3D" id="3.30.1300.10">
    <property type="entry name" value="Pantoate-beta-alanine ligase, C-terminal domain"/>
    <property type="match status" value="1"/>
</dbReference>
<dbReference type="InterPro" id="IPR003721">
    <property type="entry name" value="Pantoate_ligase"/>
</dbReference>
<dbReference type="UniPathway" id="UPA00028">
    <property type="reaction ID" value="UER00005"/>
</dbReference>
<evidence type="ECO:0000256" key="4">
    <source>
        <dbReference type="ARBA" id="ARBA00015647"/>
    </source>
</evidence>
<dbReference type="InterPro" id="IPR014729">
    <property type="entry name" value="Rossmann-like_a/b/a_fold"/>
</dbReference>
<keyword evidence="7" id="KW-0547">Nucleotide-binding</keyword>
<keyword evidence="8" id="KW-0067">ATP-binding</keyword>
<sequence>MHLVRRIIDVRNWRSKCVEKTVGFVPTMGALHRGHLSLVRSARSECEFVAATIFVNPTQFGAGEDLSKYPRNEKSDIELLKNEGVDLIFVPNTQELYPKEDRFSVIPPSNFTQRAEATARPTHFAGVATICTKLFNIVQPSYAYFGQKDALQCVAMKQLVADLNIPINIRICPTERESDGLALSSRNTYLSPSERKAAPVVYKGLLAARHTWRQLSSSQQEPISASILIEAARNIYQAEPLVSSVEYISVSDFDSMIDLEFVPAASSSSFRTFSTGICDDDNSFLSLPRSIISVALRIGQVRLIDNLPLRE</sequence>
<dbReference type="GO" id="GO:0004592">
    <property type="term" value="F:pantoate-beta-alanine ligase activity"/>
    <property type="evidence" value="ECO:0007669"/>
    <property type="project" value="UniProtKB-EC"/>
</dbReference>
<dbReference type="CDD" id="cd00560">
    <property type="entry name" value="PanC"/>
    <property type="match status" value="1"/>
</dbReference>
<proteinExistence type="inferred from homology"/>
<dbReference type="HAMAP" id="MF_00158">
    <property type="entry name" value="PanC"/>
    <property type="match status" value="1"/>
</dbReference>
<dbReference type="EMBL" id="HBIJ01021991">
    <property type="protein sequence ID" value="CAE0373506.1"/>
    <property type="molecule type" value="Transcribed_RNA"/>
</dbReference>
<dbReference type="SUPFAM" id="SSF52374">
    <property type="entry name" value="Nucleotidylyl transferase"/>
    <property type="match status" value="1"/>
</dbReference>
<evidence type="ECO:0000256" key="8">
    <source>
        <dbReference type="ARBA" id="ARBA00022840"/>
    </source>
</evidence>
<dbReference type="PANTHER" id="PTHR21299">
    <property type="entry name" value="CYTIDYLATE KINASE/PANTOATE-BETA-ALANINE LIGASE"/>
    <property type="match status" value="1"/>
</dbReference>
<evidence type="ECO:0000256" key="2">
    <source>
        <dbReference type="ARBA" id="ARBA00009256"/>
    </source>
</evidence>
<dbReference type="PANTHER" id="PTHR21299:SF1">
    <property type="entry name" value="PANTOATE--BETA-ALANINE LIGASE"/>
    <property type="match status" value="1"/>
</dbReference>
<evidence type="ECO:0000256" key="10">
    <source>
        <dbReference type="ARBA" id="ARBA00032806"/>
    </source>
</evidence>
<evidence type="ECO:0000256" key="11">
    <source>
        <dbReference type="ARBA" id="ARBA00048258"/>
    </source>
</evidence>
<organism evidence="12">
    <name type="scientific">Aureoumbra lagunensis</name>
    <dbReference type="NCBI Taxonomy" id="44058"/>
    <lineage>
        <taxon>Eukaryota</taxon>
        <taxon>Sar</taxon>
        <taxon>Stramenopiles</taxon>
        <taxon>Ochrophyta</taxon>
        <taxon>Pelagophyceae</taxon>
        <taxon>Pelagomonadales</taxon>
        <taxon>Aureoumbra</taxon>
    </lineage>
</organism>
<comment type="catalytic activity">
    <reaction evidence="11">
        <text>(R)-pantoate + beta-alanine + ATP = (R)-pantothenate + AMP + diphosphate + H(+)</text>
        <dbReference type="Rhea" id="RHEA:10912"/>
        <dbReference type="ChEBI" id="CHEBI:15378"/>
        <dbReference type="ChEBI" id="CHEBI:15980"/>
        <dbReference type="ChEBI" id="CHEBI:29032"/>
        <dbReference type="ChEBI" id="CHEBI:30616"/>
        <dbReference type="ChEBI" id="CHEBI:33019"/>
        <dbReference type="ChEBI" id="CHEBI:57966"/>
        <dbReference type="ChEBI" id="CHEBI:456215"/>
        <dbReference type="EC" id="6.3.2.1"/>
    </reaction>
</comment>
<name>A0A7S3NP72_9STRA</name>
<reference evidence="12" key="1">
    <citation type="submission" date="2021-01" db="EMBL/GenBank/DDBJ databases">
        <authorList>
            <person name="Corre E."/>
            <person name="Pelletier E."/>
            <person name="Niang G."/>
            <person name="Scheremetjew M."/>
            <person name="Finn R."/>
            <person name="Kale V."/>
            <person name="Holt S."/>
            <person name="Cochrane G."/>
            <person name="Meng A."/>
            <person name="Brown T."/>
            <person name="Cohen L."/>
        </authorList>
    </citation>
    <scope>NUCLEOTIDE SEQUENCE</scope>
    <source>
        <strain evidence="12">CCMP1510</strain>
    </source>
</reference>
<evidence type="ECO:0000256" key="5">
    <source>
        <dbReference type="ARBA" id="ARBA00022598"/>
    </source>
</evidence>
<gene>
    <name evidence="12" type="ORF">ALAG00032_LOCUS14307</name>
</gene>
<dbReference type="GO" id="GO:0005524">
    <property type="term" value="F:ATP binding"/>
    <property type="evidence" value="ECO:0007669"/>
    <property type="project" value="UniProtKB-KW"/>
</dbReference>
<dbReference type="GO" id="GO:0015940">
    <property type="term" value="P:pantothenate biosynthetic process"/>
    <property type="evidence" value="ECO:0007669"/>
    <property type="project" value="UniProtKB-UniPathway"/>
</dbReference>
<evidence type="ECO:0000256" key="1">
    <source>
        <dbReference type="ARBA" id="ARBA00004990"/>
    </source>
</evidence>
<evidence type="ECO:0000256" key="9">
    <source>
        <dbReference type="ARBA" id="ARBA00029902"/>
    </source>
</evidence>
<comment type="similarity">
    <text evidence="2">Belongs to the pantothenate synthetase family.</text>
</comment>
<keyword evidence="6" id="KW-0566">Pantothenate biosynthesis</keyword>
<evidence type="ECO:0000256" key="6">
    <source>
        <dbReference type="ARBA" id="ARBA00022655"/>
    </source>
</evidence>
<evidence type="ECO:0000256" key="7">
    <source>
        <dbReference type="ARBA" id="ARBA00022741"/>
    </source>
</evidence>
<accession>A0A7S3NP72</accession>